<dbReference type="InParanoid" id="A0A151GX57"/>
<feature type="domain" description="DM2" evidence="2">
    <location>
        <begin position="224"/>
        <end position="301"/>
    </location>
</feature>
<dbReference type="AlphaFoldDB" id="A0A151GX57"/>
<keyword evidence="4" id="KW-1185">Reference proteome</keyword>
<dbReference type="RefSeq" id="XP_040661041.1">
    <property type="nucleotide sequence ID" value="XM_040800158.1"/>
</dbReference>
<dbReference type="STRING" id="98403.A0A151GX57"/>
<sequence>MSAPLSPEERERYTQIIDGILTTADLETISRKKIRQGLEASLGGRDLSDQKVSLMSFFCLASLRELLPSYLLQRPLLLPDANKYSSQDAIKNLIEARFDAVSGAGADSVPASSVPEPSPYKRPATNGVSENAETDPSASPEPVKKKIKRSSPLEDADARLAAQLQAQENSLARSRSTRGGGDRTRVAKKKKAPRKKSAKKVGGDDDSDLDGSPDSAPKRKAGGGFQKPFILSATLAALCGETQLSRPQVVKKLWEHIKANDLQDPSDKRQIRCDDKMHAVFKQARVDMFRMNKDIGSHLYPVGEE</sequence>
<proteinExistence type="predicted"/>
<organism evidence="3 4">
    <name type="scientific">Drechmeria coniospora</name>
    <name type="common">Nematophagous fungus</name>
    <name type="synonym">Meria coniospora</name>
    <dbReference type="NCBI Taxonomy" id="98403"/>
    <lineage>
        <taxon>Eukaryota</taxon>
        <taxon>Fungi</taxon>
        <taxon>Dikarya</taxon>
        <taxon>Ascomycota</taxon>
        <taxon>Pezizomycotina</taxon>
        <taxon>Sordariomycetes</taxon>
        <taxon>Hypocreomycetidae</taxon>
        <taxon>Hypocreales</taxon>
        <taxon>Ophiocordycipitaceae</taxon>
        <taxon>Drechmeria</taxon>
    </lineage>
</organism>
<reference evidence="3 4" key="1">
    <citation type="journal article" date="2016" name="Sci. Rep.">
        <title>Insights into Adaptations to a Near-Obligate Nematode Endoparasitic Lifestyle from the Finished Genome of Drechmeria coniospora.</title>
        <authorList>
            <person name="Zhang L."/>
            <person name="Zhou Z."/>
            <person name="Guo Q."/>
            <person name="Fokkens L."/>
            <person name="Miskei M."/>
            <person name="Pocsi I."/>
            <person name="Zhang W."/>
            <person name="Chen M."/>
            <person name="Wang L."/>
            <person name="Sun Y."/>
            <person name="Donzelli B.G."/>
            <person name="Gibson D.M."/>
            <person name="Nelson D.R."/>
            <person name="Luo J.G."/>
            <person name="Rep M."/>
            <person name="Liu H."/>
            <person name="Yang S."/>
            <person name="Wang J."/>
            <person name="Krasnoff S.B."/>
            <person name="Xu Y."/>
            <person name="Molnar I."/>
            <person name="Lin M."/>
        </authorList>
    </citation>
    <scope>NUCLEOTIDE SEQUENCE [LARGE SCALE GENOMIC DNA]</scope>
    <source>
        <strain evidence="3 4">ARSEF 6962</strain>
    </source>
</reference>
<feature type="compositionally biased region" description="Low complexity" evidence="1">
    <location>
        <begin position="159"/>
        <end position="168"/>
    </location>
</feature>
<dbReference type="EMBL" id="LAYC01000001">
    <property type="protein sequence ID" value="KYK61689.1"/>
    <property type="molecule type" value="Genomic_DNA"/>
</dbReference>
<name>A0A151GX57_DRECN</name>
<dbReference type="Pfam" id="PF02201">
    <property type="entry name" value="SWIB"/>
    <property type="match status" value="1"/>
</dbReference>
<dbReference type="SMART" id="SM00151">
    <property type="entry name" value="SWIB"/>
    <property type="match status" value="1"/>
</dbReference>
<dbReference type="CDD" id="cd10567">
    <property type="entry name" value="SWIB-MDM2_like"/>
    <property type="match status" value="1"/>
</dbReference>
<evidence type="ECO:0000313" key="3">
    <source>
        <dbReference type="EMBL" id="KYK61689.1"/>
    </source>
</evidence>
<dbReference type="Gene3D" id="1.10.245.10">
    <property type="entry name" value="SWIB/MDM2 domain"/>
    <property type="match status" value="1"/>
</dbReference>
<dbReference type="GeneID" id="63715475"/>
<feature type="compositionally biased region" description="Polar residues" evidence="1">
    <location>
        <begin position="126"/>
        <end position="137"/>
    </location>
</feature>
<dbReference type="Pfam" id="PF08766">
    <property type="entry name" value="DEK_C"/>
    <property type="match status" value="1"/>
</dbReference>
<dbReference type="InterPro" id="IPR014876">
    <property type="entry name" value="DEK_C"/>
</dbReference>
<dbReference type="SUPFAM" id="SSF47592">
    <property type="entry name" value="SWIB/MDM2 domain"/>
    <property type="match status" value="1"/>
</dbReference>
<protein>
    <submittedName>
        <fullName evidence="3">SWIB/MDM2 domain protein</fullName>
    </submittedName>
</protein>
<dbReference type="PROSITE" id="PS51925">
    <property type="entry name" value="SWIB_MDM2"/>
    <property type="match status" value="1"/>
</dbReference>
<comment type="caution">
    <text evidence="3">The sequence shown here is derived from an EMBL/GenBank/DDBJ whole genome shotgun (WGS) entry which is preliminary data.</text>
</comment>
<dbReference type="SUPFAM" id="SSF109715">
    <property type="entry name" value="DEK C-terminal domain"/>
    <property type="match status" value="1"/>
</dbReference>
<dbReference type="InterPro" id="IPR003121">
    <property type="entry name" value="SWIB_MDM2_domain"/>
</dbReference>
<accession>A0A151GX57</accession>
<dbReference type="Proteomes" id="UP000076580">
    <property type="component" value="Chromosome 01"/>
</dbReference>
<dbReference type="InterPro" id="IPR036885">
    <property type="entry name" value="SWIB_MDM2_dom_sf"/>
</dbReference>
<evidence type="ECO:0000259" key="2">
    <source>
        <dbReference type="PROSITE" id="PS51925"/>
    </source>
</evidence>
<feature type="compositionally biased region" description="Basic residues" evidence="1">
    <location>
        <begin position="186"/>
        <end position="199"/>
    </location>
</feature>
<dbReference type="InterPro" id="IPR019835">
    <property type="entry name" value="SWIB_domain"/>
</dbReference>
<gene>
    <name evidence="3" type="ORF">DCS_02832</name>
</gene>
<evidence type="ECO:0000256" key="1">
    <source>
        <dbReference type="SAM" id="MobiDB-lite"/>
    </source>
</evidence>
<evidence type="ECO:0000313" key="4">
    <source>
        <dbReference type="Proteomes" id="UP000076580"/>
    </source>
</evidence>
<feature type="region of interest" description="Disordered" evidence="1">
    <location>
        <begin position="105"/>
        <end position="225"/>
    </location>
</feature>
<dbReference type="PANTHER" id="PTHR13844">
    <property type="entry name" value="SWI/SNF-RELATED MATRIX-ASSOCIATED ACTIN-DEPENDENT REGULATOR OF CHROMATIN SUBFAMILY D"/>
    <property type="match status" value="1"/>
</dbReference>